<sequence length="635" mass="69191">MARTKQTARKSTGGKAPRKQLATKAARKSAPATGGVKKPHRYRPGTVALREIRRYQKSTELLIRKLPFQRLVREIAQDFKTDLRFQSSAVMALQEASEAYLVGLFEDTNLEIAKKNNLTVLVIATLEANPNYIMELAGNMDNVFRFHADPHKTLPQKLAERINSIGTAPPPASTQEPTTPPFSTTTMRIMGAHEMFTITLPGEEEQEVTQPTKQTEPQTLVPVVPTVSTEPWMGTEPQGIVHLECTHLGFKINLNVPEGYDGIAVVKGQEDKEECRKEIHSPKGSSNSSVGFFVASKACGVTRVKSVEPAGLNYSLILHLVHHGSLVTGGDRAYLLQCFIGKPSEDREVAADLTVMKGELMIAETISLSSVPPTCAYSIRKDSPDGPVAKNAFVGQTVYHRWDCDGGEEANSVYGMQIHSCYASDDVDMKFPIVDNRGCSSDLALLSDPKYYDDRLTAYAESKAFAFQQAESLKFVCKLSLCTRDGDGCEGVTPPACSGNSPDLLVTRRLRHQNTALEGALSSALSTRVEVASGQPPTMTDRVADVLTSKGSLILLAALVVVAILGTVLLTRYARHPVDATTTCSDPETFISLPTSPVPPTETPSPPPPAAPTAQGELNRRMAEFMRDFDRSRYV</sequence>
<dbReference type="PANTHER" id="PTHR22907">
    <property type="entry name" value="GH04558P"/>
    <property type="match status" value="1"/>
</dbReference>
<dbReference type="InterPro" id="IPR001507">
    <property type="entry name" value="ZP_dom"/>
</dbReference>
<name>A0A016W4D4_9BILA</name>
<keyword evidence="4" id="KW-0158">Chromosome</keyword>
<comment type="caution">
    <text evidence="15">The sequence shown here is derived from an EMBL/GenBank/DDBJ whole genome shotgun (WGS) entry which is preliminary data.</text>
</comment>
<keyword evidence="5" id="KW-0193">Cuticle</keyword>
<dbReference type="CDD" id="cd22911">
    <property type="entry name" value="HFD_H3"/>
    <property type="match status" value="1"/>
</dbReference>
<dbReference type="Proteomes" id="UP000024635">
    <property type="component" value="Unassembled WGS sequence"/>
</dbReference>
<evidence type="ECO:0000256" key="4">
    <source>
        <dbReference type="ARBA" id="ARBA00022454"/>
    </source>
</evidence>
<dbReference type="GO" id="GO:0003677">
    <property type="term" value="F:DNA binding"/>
    <property type="evidence" value="ECO:0007669"/>
    <property type="project" value="InterPro"/>
</dbReference>
<dbReference type="Gene3D" id="1.10.20.10">
    <property type="entry name" value="Histone, subunit A"/>
    <property type="match status" value="1"/>
</dbReference>
<accession>A0A016W4D4</accession>
<feature type="region of interest" description="Disordered" evidence="12">
    <location>
        <begin position="585"/>
        <end position="616"/>
    </location>
</feature>
<evidence type="ECO:0000313" key="16">
    <source>
        <dbReference type="Proteomes" id="UP000024635"/>
    </source>
</evidence>
<dbReference type="OrthoDB" id="10256829at2759"/>
<keyword evidence="9 13" id="KW-1133">Transmembrane helix</keyword>
<evidence type="ECO:0000256" key="11">
    <source>
        <dbReference type="ARBA" id="ARBA00059206"/>
    </source>
</evidence>
<reference evidence="16" key="1">
    <citation type="journal article" date="2015" name="Nat. Genet.">
        <title>The genome and transcriptome of the zoonotic hookworm Ancylostoma ceylanicum identify infection-specific gene families.</title>
        <authorList>
            <person name="Schwarz E.M."/>
            <person name="Hu Y."/>
            <person name="Antoshechkin I."/>
            <person name="Miller M.M."/>
            <person name="Sternberg P.W."/>
            <person name="Aroian R.V."/>
        </authorList>
    </citation>
    <scope>NUCLEOTIDE SEQUENCE</scope>
    <source>
        <strain evidence="16">HY135</strain>
    </source>
</reference>
<evidence type="ECO:0000259" key="14">
    <source>
        <dbReference type="PROSITE" id="PS51034"/>
    </source>
</evidence>
<evidence type="ECO:0000256" key="2">
    <source>
        <dbReference type="ARBA" id="ARBA00004286"/>
    </source>
</evidence>
<evidence type="ECO:0000256" key="5">
    <source>
        <dbReference type="ARBA" id="ARBA00022460"/>
    </source>
</evidence>
<evidence type="ECO:0000256" key="13">
    <source>
        <dbReference type="SAM" id="Phobius"/>
    </source>
</evidence>
<organism evidence="15 16">
    <name type="scientific">Ancylostoma ceylanicum</name>
    <dbReference type="NCBI Taxonomy" id="53326"/>
    <lineage>
        <taxon>Eukaryota</taxon>
        <taxon>Metazoa</taxon>
        <taxon>Ecdysozoa</taxon>
        <taxon>Nematoda</taxon>
        <taxon>Chromadorea</taxon>
        <taxon>Rhabditida</taxon>
        <taxon>Rhabditina</taxon>
        <taxon>Rhabditomorpha</taxon>
        <taxon>Strongyloidea</taxon>
        <taxon>Ancylostomatidae</taxon>
        <taxon>Ancylostomatinae</taxon>
        <taxon>Ancylostoma</taxon>
    </lineage>
</organism>
<evidence type="ECO:0000256" key="3">
    <source>
        <dbReference type="ARBA" id="ARBA00010343"/>
    </source>
</evidence>
<dbReference type="GO" id="GO:0000786">
    <property type="term" value="C:nucleosome"/>
    <property type="evidence" value="ECO:0007669"/>
    <property type="project" value="InterPro"/>
</dbReference>
<dbReference type="InterPro" id="IPR007125">
    <property type="entry name" value="H2A/H2B/H3"/>
</dbReference>
<dbReference type="GO" id="GO:0042302">
    <property type="term" value="F:structural constituent of cuticle"/>
    <property type="evidence" value="ECO:0007669"/>
    <property type="project" value="UniProtKB-KW"/>
</dbReference>
<dbReference type="PRINTS" id="PR00622">
    <property type="entry name" value="HISTONEH3"/>
</dbReference>
<dbReference type="InterPro" id="IPR056953">
    <property type="entry name" value="CUT_N"/>
</dbReference>
<dbReference type="InterPro" id="IPR051962">
    <property type="entry name" value="Cuticlin"/>
</dbReference>
<dbReference type="InterPro" id="IPR057475">
    <property type="entry name" value="CUT_C"/>
</dbReference>
<dbReference type="PROSITE" id="PS00322">
    <property type="entry name" value="HISTONE_H3_1"/>
    <property type="match status" value="1"/>
</dbReference>
<gene>
    <name evidence="15" type="primary">Acey_s0001.g134</name>
    <name evidence="15" type="synonym">Acey-dpy-1</name>
    <name evidence="15" type="ORF">Y032_0001g134</name>
</gene>
<evidence type="ECO:0000313" key="15">
    <source>
        <dbReference type="EMBL" id="EYC33863.1"/>
    </source>
</evidence>
<dbReference type="InterPro" id="IPR000164">
    <property type="entry name" value="Histone_H3/CENP-A"/>
</dbReference>
<protein>
    <recommendedName>
        <fullName evidence="14">ZP domain-containing protein</fullName>
    </recommendedName>
</protein>
<feature type="region of interest" description="Disordered" evidence="12">
    <location>
        <begin position="1"/>
        <end position="42"/>
    </location>
</feature>
<dbReference type="FunFam" id="1.10.20.10:FF:000001">
    <property type="entry name" value="Histone H3"/>
    <property type="match status" value="1"/>
</dbReference>
<keyword evidence="10 13" id="KW-0472">Membrane</keyword>
<dbReference type="PROSITE" id="PS00959">
    <property type="entry name" value="HISTONE_H3_2"/>
    <property type="match status" value="1"/>
</dbReference>
<feature type="compositionally biased region" description="Pro residues" evidence="12">
    <location>
        <begin position="596"/>
        <end position="611"/>
    </location>
</feature>
<evidence type="ECO:0000256" key="6">
    <source>
        <dbReference type="ARBA" id="ARBA00022475"/>
    </source>
</evidence>
<dbReference type="SUPFAM" id="SSF47113">
    <property type="entry name" value="Histone-fold"/>
    <property type="match status" value="1"/>
</dbReference>
<keyword evidence="8" id="KW-0732">Signal</keyword>
<dbReference type="GO" id="GO:0030527">
    <property type="term" value="F:structural constituent of chromatin"/>
    <property type="evidence" value="ECO:0007669"/>
    <property type="project" value="InterPro"/>
</dbReference>
<evidence type="ECO:0000256" key="1">
    <source>
        <dbReference type="ARBA" id="ARBA00004251"/>
    </source>
</evidence>
<keyword evidence="7 13" id="KW-0812">Transmembrane</keyword>
<evidence type="ECO:0000256" key="7">
    <source>
        <dbReference type="ARBA" id="ARBA00022692"/>
    </source>
</evidence>
<dbReference type="GO" id="GO:0046982">
    <property type="term" value="F:protein heterodimerization activity"/>
    <property type="evidence" value="ECO:0007669"/>
    <property type="project" value="InterPro"/>
</dbReference>
<keyword evidence="6" id="KW-1003">Cell membrane</keyword>
<dbReference type="PANTHER" id="PTHR22907:SF40">
    <property type="entry name" value="TRANSMEMBRANE PROTEIN-RELATED"/>
    <property type="match status" value="1"/>
</dbReference>
<dbReference type="Pfam" id="PF25057">
    <property type="entry name" value="CUT_N"/>
    <property type="match status" value="1"/>
</dbReference>
<dbReference type="EMBL" id="JARK01001337">
    <property type="protein sequence ID" value="EYC33863.1"/>
    <property type="molecule type" value="Genomic_DNA"/>
</dbReference>
<dbReference type="GO" id="GO:0005654">
    <property type="term" value="C:nucleoplasm"/>
    <property type="evidence" value="ECO:0007669"/>
    <property type="project" value="UniProtKB-ARBA"/>
</dbReference>
<feature type="domain" description="ZP" evidence="14">
    <location>
        <begin position="244"/>
        <end position="496"/>
    </location>
</feature>
<evidence type="ECO:0000256" key="10">
    <source>
        <dbReference type="ARBA" id="ARBA00023136"/>
    </source>
</evidence>
<dbReference type="STRING" id="53326.A0A016W4D4"/>
<dbReference type="InterPro" id="IPR009072">
    <property type="entry name" value="Histone-fold"/>
</dbReference>
<dbReference type="PROSITE" id="PS51034">
    <property type="entry name" value="ZP_2"/>
    <property type="match status" value="1"/>
</dbReference>
<keyword evidence="16" id="KW-1185">Reference proteome</keyword>
<dbReference type="AlphaFoldDB" id="A0A016W4D4"/>
<comment type="subcellular location">
    <subcellularLocation>
        <location evidence="1">Cell membrane</location>
        <topology evidence="1">Single-pass type I membrane protein</topology>
    </subcellularLocation>
    <subcellularLocation>
        <location evidence="2">Chromosome</location>
    </subcellularLocation>
</comment>
<feature type="transmembrane region" description="Helical" evidence="13">
    <location>
        <begin position="551"/>
        <end position="570"/>
    </location>
</feature>
<comment type="function">
    <text evidence="11">Putative variant histone H3 which may replace conventional H3 in a subset of nucleosomes. Nucleosomes wrap and compact DNA into chromatin, limiting DNA accessibility to the cellular machineries which require DNA as a template. Histones thereby play a central role in transcription regulation, DNA repair, DNA replication and chromosomal stability. DNA accessibility is regulated via a complex set of post-translational modifications of histones, also called histone code, and nucleosome remodeling.</text>
</comment>
<proteinExistence type="inferred from homology"/>
<dbReference type="Pfam" id="PF25301">
    <property type="entry name" value="CUT_C"/>
    <property type="match status" value="1"/>
</dbReference>
<dbReference type="GO" id="GO:0005886">
    <property type="term" value="C:plasma membrane"/>
    <property type="evidence" value="ECO:0007669"/>
    <property type="project" value="UniProtKB-SubCell"/>
</dbReference>
<dbReference type="Pfam" id="PF00125">
    <property type="entry name" value="Histone"/>
    <property type="match status" value="1"/>
</dbReference>
<dbReference type="SMART" id="SM00241">
    <property type="entry name" value="ZP"/>
    <property type="match status" value="1"/>
</dbReference>
<evidence type="ECO:0000256" key="8">
    <source>
        <dbReference type="ARBA" id="ARBA00022729"/>
    </source>
</evidence>
<dbReference type="SMART" id="SM00428">
    <property type="entry name" value="H3"/>
    <property type="match status" value="1"/>
</dbReference>
<evidence type="ECO:0000256" key="9">
    <source>
        <dbReference type="ARBA" id="ARBA00022989"/>
    </source>
</evidence>
<evidence type="ECO:0000256" key="12">
    <source>
        <dbReference type="SAM" id="MobiDB-lite"/>
    </source>
</evidence>
<comment type="similarity">
    <text evidence="3">Belongs to the histone H3 family.</text>
</comment>